<dbReference type="InterPro" id="IPR026444">
    <property type="entry name" value="Secre_tail"/>
</dbReference>
<dbReference type="Pfam" id="PF18962">
    <property type="entry name" value="Por_Secre_tail"/>
    <property type="match status" value="1"/>
</dbReference>
<feature type="domain" description="Secretion system C-terminal sorting" evidence="2">
    <location>
        <begin position="720"/>
        <end position="790"/>
    </location>
</feature>
<name>A0A7K0EQP4_9BACT</name>
<sequence>MEITIFRKEVNQRCESVRYPLTARPTLSIMWLMSQSYMKKLFTVLCFLILPFARAQTGGSFSFRYDAGATVKIVGRNLTNPWAGGINGAQYSRIHLNTDTVEDLVFYDRQTSRVTTFLAEKQANGSYLWRHAPQYEEQFPAITFGTWMLLVDYDHDGKKDLFTHTNGGLRILQNTSANGKLSFKTVADPVYHEGLSGILNLYINSVDIPAILDADGDGDIDILTYDINGGTANLYQNMSVERKKDPNGLDFKRIGFCWGNFKSDDDCDEFTFGLDCVYVGNEAGGGGDNSGARVKHNGNSMLLIDLDGDGNKDLLTAHVTCPHVSMLTNSGGNGASTVFAKYSNTFPTINPISFNLFPALYAEDLDFDGLTDLVASPNTYGNDGNLIDFRISNWLYKNTGTNNRPNFQYVSKSFLQEDMIDFGENATPVLADLDGDGDMDLLIGNAGVRDATGYRASIAHFENVGTKTKPAYDLKTTDYLGLSQKFQLTDLKVAIADIDGNNSFDLIFTGNSINRAPEIRYILNQGARGAAFQLDATKVQQIPTPDRLGIIDLPTWYDVDRDGKTDLLIGKQNGGIEYHRNTGTATAPKYELQQQNYGQVNVLPGATSPSIVITDFNGDQIPELLTGTRDGMMRLYKLPAQPADKMQLLDSTLVINELSQTTDNAIPGGNLVLTAADLDNDGLADVLAGTLTGGVRYLRNTSEKVLITGTEEEEMKQPWVYPSPTDRFLRIKSSNNGVVEVLNLLGQPVTARQAVQAHTEATIDLGTLPIGIYLVRLLRDGQPVRHQKVILSK</sequence>
<organism evidence="3 4">
    <name type="scientific">Larkinella terrae</name>
    <dbReference type="NCBI Taxonomy" id="2025311"/>
    <lineage>
        <taxon>Bacteria</taxon>
        <taxon>Pseudomonadati</taxon>
        <taxon>Bacteroidota</taxon>
        <taxon>Cytophagia</taxon>
        <taxon>Cytophagales</taxon>
        <taxon>Spirosomataceae</taxon>
        <taxon>Larkinella</taxon>
    </lineage>
</organism>
<dbReference type="InterPro" id="IPR028994">
    <property type="entry name" value="Integrin_alpha_N"/>
</dbReference>
<dbReference type="InterPro" id="IPR013517">
    <property type="entry name" value="FG-GAP"/>
</dbReference>
<evidence type="ECO:0000313" key="4">
    <source>
        <dbReference type="Proteomes" id="UP000441754"/>
    </source>
</evidence>
<comment type="caution">
    <text evidence="3">The sequence shown here is derived from an EMBL/GenBank/DDBJ whole genome shotgun (WGS) entry which is preliminary data.</text>
</comment>
<dbReference type="EMBL" id="WJXZ01000014">
    <property type="protein sequence ID" value="MRS64143.1"/>
    <property type="molecule type" value="Genomic_DNA"/>
</dbReference>
<dbReference type="OrthoDB" id="9816120at2"/>
<dbReference type="SUPFAM" id="SSF69318">
    <property type="entry name" value="Integrin alpha N-terminal domain"/>
    <property type="match status" value="1"/>
</dbReference>
<accession>A0A7K0EQP4</accession>
<gene>
    <name evidence="3" type="ORF">GJJ30_22790</name>
</gene>
<keyword evidence="4" id="KW-1185">Reference proteome</keyword>
<proteinExistence type="predicted"/>
<dbReference type="Gene3D" id="2.130.10.130">
    <property type="entry name" value="Integrin alpha, N-terminal"/>
    <property type="match status" value="2"/>
</dbReference>
<evidence type="ECO:0000256" key="1">
    <source>
        <dbReference type="ARBA" id="ARBA00022729"/>
    </source>
</evidence>
<dbReference type="PANTHER" id="PTHR44103">
    <property type="entry name" value="PROPROTEIN CONVERTASE P"/>
    <property type="match status" value="1"/>
</dbReference>
<dbReference type="Pfam" id="PF13517">
    <property type="entry name" value="FG-GAP_3"/>
    <property type="match status" value="2"/>
</dbReference>
<evidence type="ECO:0000313" key="3">
    <source>
        <dbReference type="EMBL" id="MRS64143.1"/>
    </source>
</evidence>
<protein>
    <submittedName>
        <fullName evidence="3">T9SS type A sorting domain-containing protein</fullName>
    </submittedName>
</protein>
<dbReference type="Proteomes" id="UP000441754">
    <property type="component" value="Unassembled WGS sequence"/>
</dbReference>
<dbReference type="NCBIfam" id="TIGR04183">
    <property type="entry name" value="Por_Secre_tail"/>
    <property type="match status" value="1"/>
</dbReference>
<dbReference type="PANTHER" id="PTHR44103:SF1">
    <property type="entry name" value="PROPROTEIN CONVERTASE P"/>
    <property type="match status" value="1"/>
</dbReference>
<keyword evidence="1" id="KW-0732">Signal</keyword>
<dbReference type="AlphaFoldDB" id="A0A7K0EQP4"/>
<reference evidence="3 4" key="1">
    <citation type="journal article" date="2018" name="Antonie Van Leeuwenhoek">
        <title>Larkinella terrae sp. nov., isolated from soil on Jeju Island, South Korea.</title>
        <authorList>
            <person name="Ten L.N."/>
            <person name="Jeon J."/>
            <person name="Park S.J."/>
            <person name="Park S."/>
            <person name="Lee S.Y."/>
            <person name="Kim M.K."/>
            <person name="Jung H.Y."/>
        </authorList>
    </citation>
    <scope>NUCLEOTIDE SEQUENCE [LARGE SCALE GENOMIC DNA]</scope>
    <source>
        <strain evidence="3 4">KCTC 52001</strain>
    </source>
</reference>
<evidence type="ECO:0000259" key="2">
    <source>
        <dbReference type="Pfam" id="PF18962"/>
    </source>
</evidence>